<name>A0A0B0NX17_GOSAR</name>
<gene>
    <name evidence="2" type="ORF">F383_03972</name>
</gene>
<keyword evidence="3" id="KW-1185">Reference proteome</keyword>
<accession>A0A0B0NX17</accession>
<protein>
    <submittedName>
        <fullName evidence="2">Uncharacterized protein</fullName>
    </submittedName>
</protein>
<reference evidence="3" key="1">
    <citation type="submission" date="2014-09" db="EMBL/GenBank/DDBJ databases">
        <authorList>
            <person name="Mudge J."/>
            <person name="Ramaraj T."/>
            <person name="Lindquist I.E."/>
            <person name="Bharti A.K."/>
            <person name="Sundararajan A."/>
            <person name="Cameron C.T."/>
            <person name="Woodward J.E."/>
            <person name="May G.D."/>
            <person name="Brubaker C."/>
            <person name="Broadhvest J."/>
            <person name="Wilkins T.A."/>
        </authorList>
    </citation>
    <scope>NUCLEOTIDE SEQUENCE</scope>
    <source>
        <strain evidence="3">cv. AKA8401</strain>
    </source>
</reference>
<feature type="region of interest" description="Disordered" evidence="1">
    <location>
        <begin position="1"/>
        <end position="41"/>
    </location>
</feature>
<proteinExistence type="predicted"/>
<sequence>MKGTRNGQKTEKMSQHTKSTRPGPPHTGRPHSRVNLAESKHNLHGWTILPCLFNKLDHA</sequence>
<evidence type="ECO:0000313" key="3">
    <source>
        <dbReference type="Proteomes" id="UP000032142"/>
    </source>
</evidence>
<dbReference type="EMBL" id="KN408064">
    <property type="protein sequence ID" value="KHG17330.1"/>
    <property type="molecule type" value="Genomic_DNA"/>
</dbReference>
<dbReference type="Proteomes" id="UP000032142">
    <property type="component" value="Unassembled WGS sequence"/>
</dbReference>
<dbReference type="AlphaFoldDB" id="A0A0B0NX17"/>
<evidence type="ECO:0000313" key="2">
    <source>
        <dbReference type="EMBL" id="KHG17330.1"/>
    </source>
</evidence>
<organism evidence="2 3">
    <name type="scientific">Gossypium arboreum</name>
    <name type="common">Tree cotton</name>
    <name type="synonym">Gossypium nanking</name>
    <dbReference type="NCBI Taxonomy" id="29729"/>
    <lineage>
        <taxon>Eukaryota</taxon>
        <taxon>Viridiplantae</taxon>
        <taxon>Streptophyta</taxon>
        <taxon>Embryophyta</taxon>
        <taxon>Tracheophyta</taxon>
        <taxon>Spermatophyta</taxon>
        <taxon>Magnoliopsida</taxon>
        <taxon>eudicotyledons</taxon>
        <taxon>Gunneridae</taxon>
        <taxon>Pentapetalae</taxon>
        <taxon>rosids</taxon>
        <taxon>malvids</taxon>
        <taxon>Malvales</taxon>
        <taxon>Malvaceae</taxon>
        <taxon>Malvoideae</taxon>
        <taxon>Gossypium</taxon>
    </lineage>
</organism>
<evidence type="ECO:0000256" key="1">
    <source>
        <dbReference type="SAM" id="MobiDB-lite"/>
    </source>
</evidence>